<dbReference type="AlphaFoldDB" id="A0A4R8R9Y1"/>
<name>A0A4R8R9Y1_COLTR</name>
<dbReference type="EMBL" id="RYZW01000078">
    <property type="protein sequence ID" value="TDZ51748.1"/>
    <property type="molecule type" value="Genomic_DNA"/>
</dbReference>
<reference evidence="1 2" key="1">
    <citation type="submission" date="2018-12" db="EMBL/GenBank/DDBJ databases">
        <title>Genome sequence and assembly of Colletotrichum trifolii.</title>
        <authorList>
            <person name="Gan P."/>
            <person name="Shirasu K."/>
        </authorList>
    </citation>
    <scope>NUCLEOTIDE SEQUENCE [LARGE SCALE GENOMIC DNA]</scope>
    <source>
        <strain evidence="1 2">543-2</strain>
    </source>
</reference>
<sequence>MCNQWIAAATCTRAVNNEPRVGCKGTHVVVVRRVVCERARQRCICFFGSCGELLTLSEADRHATVRAPCEACGVDEDPEQMLLLRVFDDAFAREWNAAFGDLHWDKCTLGKWRGRWDEDCSEGRDRGA</sequence>
<proteinExistence type="predicted"/>
<dbReference type="Proteomes" id="UP000295703">
    <property type="component" value="Unassembled WGS sequence"/>
</dbReference>
<evidence type="ECO:0000313" key="1">
    <source>
        <dbReference type="EMBL" id="TDZ51748.1"/>
    </source>
</evidence>
<comment type="caution">
    <text evidence="1">The sequence shown here is derived from an EMBL/GenBank/DDBJ whole genome shotgun (WGS) entry which is preliminary data.</text>
</comment>
<organism evidence="1 2">
    <name type="scientific">Colletotrichum trifolii</name>
    <dbReference type="NCBI Taxonomy" id="5466"/>
    <lineage>
        <taxon>Eukaryota</taxon>
        <taxon>Fungi</taxon>
        <taxon>Dikarya</taxon>
        <taxon>Ascomycota</taxon>
        <taxon>Pezizomycotina</taxon>
        <taxon>Sordariomycetes</taxon>
        <taxon>Hypocreomycetidae</taxon>
        <taxon>Glomerellales</taxon>
        <taxon>Glomerellaceae</taxon>
        <taxon>Colletotrichum</taxon>
        <taxon>Colletotrichum orbiculare species complex</taxon>
    </lineage>
</organism>
<evidence type="ECO:0000313" key="2">
    <source>
        <dbReference type="Proteomes" id="UP000295703"/>
    </source>
</evidence>
<keyword evidence="2" id="KW-1185">Reference proteome</keyword>
<accession>A0A4R8R9Y1</accession>
<protein>
    <submittedName>
        <fullName evidence="1">Uncharacterized protein</fullName>
    </submittedName>
</protein>
<gene>
    <name evidence="1" type="ORF">CTRI78_v007412</name>
</gene>